<protein>
    <submittedName>
        <fullName evidence="2">Uncharacterized protein</fullName>
    </submittedName>
</protein>
<dbReference type="Proteomes" id="UP001153555">
    <property type="component" value="Unassembled WGS sequence"/>
</dbReference>
<evidence type="ECO:0000313" key="2">
    <source>
        <dbReference type="EMBL" id="CAA0808364.1"/>
    </source>
</evidence>
<evidence type="ECO:0000256" key="1">
    <source>
        <dbReference type="SAM" id="MobiDB-lite"/>
    </source>
</evidence>
<proteinExistence type="predicted"/>
<sequence>EISSSPARQCNARDHPRMPCYLAPHAACSQTPNASPHRHRRSAPRARTRPRLPAPVCVACSPHVRNTHPASTRPHHASSPRPCSRPAYTHAVCARRTRAARCNPTPRPACCST</sequence>
<feature type="region of interest" description="Disordered" evidence="1">
    <location>
        <begin position="67"/>
        <end position="86"/>
    </location>
</feature>
<feature type="non-terminal residue" evidence="2">
    <location>
        <position position="113"/>
    </location>
</feature>
<name>A0A9N7R2L7_STRHE</name>
<dbReference type="AlphaFoldDB" id="A0A9N7R2L7"/>
<feature type="compositionally biased region" description="Basic residues" evidence="1">
    <location>
        <begin position="36"/>
        <end position="50"/>
    </location>
</feature>
<keyword evidence="3" id="KW-1185">Reference proteome</keyword>
<comment type="caution">
    <text evidence="2">The sequence shown here is derived from an EMBL/GenBank/DDBJ whole genome shotgun (WGS) entry which is preliminary data.</text>
</comment>
<feature type="region of interest" description="Disordered" evidence="1">
    <location>
        <begin position="28"/>
        <end position="50"/>
    </location>
</feature>
<organism evidence="2 3">
    <name type="scientific">Striga hermonthica</name>
    <name type="common">Purple witchweed</name>
    <name type="synonym">Buchnera hermonthica</name>
    <dbReference type="NCBI Taxonomy" id="68872"/>
    <lineage>
        <taxon>Eukaryota</taxon>
        <taxon>Viridiplantae</taxon>
        <taxon>Streptophyta</taxon>
        <taxon>Embryophyta</taxon>
        <taxon>Tracheophyta</taxon>
        <taxon>Spermatophyta</taxon>
        <taxon>Magnoliopsida</taxon>
        <taxon>eudicotyledons</taxon>
        <taxon>Gunneridae</taxon>
        <taxon>Pentapetalae</taxon>
        <taxon>asterids</taxon>
        <taxon>lamiids</taxon>
        <taxon>Lamiales</taxon>
        <taxon>Orobanchaceae</taxon>
        <taxon>Buchnereae</taxon>
        <taxon>Striga</taxon>
    </lineage>
</organism>
<dbReference type="EMBL" id="CACSLK010003114">
    <property type="protein sequence ID" value="CAA0808364.1"/>
    <property type="molecule type" value="Genomic_DNA"/>
</dbReference>
<gene>
    <name evidence="2" type="ORF">SHERM_00992</name>
</gene>
<reference evidence="2" key="1">
    <citation type="submission" date="2019-12" db="EMBL/GenBank/DDBJ databases">
        <authorList>
            <person name="Scholes J."/>
        </authorList>
    </citation>
    <scope>NUCLEOTIDE SEQUENCE</scope>
</reference>
<accession>A0A9N7R2L7</accession>
<feature type="non-terminal residue" evidence="2">
    <location>
        <position position="1"/>
    </location>
</feature>
<evidence type="ECO:0000313" key="3">
    <source>
        <dbReference type="Proteomes" id="UP001153555"/>
    </source>
</evidence>